<evidence type="ECO:0000259" key="1">
    <source>
        <dbReference type="PROSITE" id="PS50983"/>
    </source>
</evidence>
<dbReference type="PANTHER" id="PTHR30535">
    <property type="entry name" value="VITAMIN B12-BINDING PROTEIN"/>
    <property type="match status" value="1"/>
</dbReference>
<proteinExistence type="predicted"/>
<accession>A0A2V1INL3</accession>
<name>A0A2V1INL3_9BACT</name>
<sequence length="409" mass="43833">MCGRDLDARRGSVSLGGQILILSNNLLNTFLIVKSFLSLSLALSAAAAILTSCSGAGSSAGAEVSGDTLTAGADLLTLVDCGSYVVADIKNPWDSTRLLQRYVLVPDSAGNPEGLPEGTVVRTPLRNSLVYSGVHAGAIRDLGAIDAVRGVADAGYFTVAEVKAGLKSGAVMDVGSSMSPDIERVTVLGPDAILASPYQNSSYGLIERLGIPIIECADYMESTPLGRAEWIKLIGELYGCRHEADSIYKEVSAEYSRLATRAASASSHPKVITERLTNGVWFVPGGRSYMSSIITDAGGVNPWADTPDAGSIQLDFASVFDKAHDADIWLIRNYGPELTLSELKSSYDLNSRIKAFENGDVYVADTSTSTLFDDFPFHPEKLLREYILLFLGPDYAGTDKTQYYQRIEK</sequence>
<dbReference type="PANTHER" id="PTHR30535:SF34">
    <property type="entry name" value="MOLYBDATE-BINDING PROTEIN MOLA"/>
    <property type="match status" value="1"/>
</dbReference>
<dbReference type="Gene3D" id="3.40.50.1980">
    <property type="entry name" value="Nitrogenase molybdenum iron protein domain"/>
    <property type="match status" value="2"/>
</dbReference>
<dbReference type="PROSITE" id="PS50983">
    <property type="entry name" value="FE_B12_PBP"/>
    <property type="match status" value="1"/>
</dbReference>
<evidence type="ECO:0000313" key="2">
    <source>
        <dbReference type="EMBL" id="PWB02449.1"/>
    </source>
</evidence>
<dbReference type="AlphaFoldDB" id="A0A2V1INL3"/>
<dbReference type="EMBL" id="PUEC01000012">
    <property type="protein sequence ID" value="PWB02449.1"/>
    <property type="molecule type" value="Genomic_DNA"/>
</dbReference>
<dbReference type="InterPro" id="IPR002491">
    <property type="entry name" value="ABC_transptr_periplasmic_BD"/>
</dbReference>
<dbReference type="Proteomes" id="UP000244905">
    <property type="component" value="Unassembled WGS sequence"/>
</dbReference>
<dbReference type="InterPro" id="IPR050902">
    <property type="entry name" value="ABC_Transporter_SBP"/>
</dbReference>
<evidence type="ECO:0000313" key="3">
    <source>
        <dbReference type="Proteomes" id="UP000244905"/>
    </source>
</evidence>
<dbReference type="Pfam" id="PF01497">
    <property type="entry name" value="Peripla_BP_2"/>
    <property type="match status" value="1"/>
</dbReference>
<reference evidence="3" key="1">
    <citation type="submission" date="2018-02" db="EMBL/GenBank/DDBJ databases">
        <authorList>
            <person name="Clavel T."/>
            <person name="Strowig T."/>
        </authorList>
    </citation>
    <scope>NUCLEOTIDE SEQUENCE [LARGE SCALE GENOMIC DNA]</scope>
    <source>
        <strain evidence="3">DSM 103720</strain>
    </source>
</reference>
<keyword evidence="3" id="KW-1185">Reference proteome</keyword>
<feature type="domain" description="Fe/B12 periplasmic-binding" evidence="1">
    <location>
        <begin position="127"/>
        <end position="395"/>
    </location>
</feature>
<dbReference type="GO" id="GO:0071281">
    <property type="term" value="P:cellular response to iron ion"/>
    <property type="evidence" value="ECO:0007669"/>
    <property type="project" value="TreeGrafter"/>
</dbReference>
<comment type="caution">
    <text evidence="2">The sequence shown here is derived from an EMBL/GenBank/DDBJ whole genome shotgun (WGS) entry which is preliminary data.</text>
</comment>
<protein>
    <submittedName>
        <fullName evidence="2">ABC transporter substrate-binding protein</fullName>
    </submittedName>
</protein>
<organism evidence="2 3">
    <name type="scientific">Duncaniella muris</name>
    <dbReference type="NCBI Taxonomy" id="2094150"/>
    <lineage>
        <taxon>Bacteria</taxon>
        <taxon>Pseudomonadati</taxon>
        <taxon>Bacteroidota</taxon>
        <taxon>Bacteroidia</taxon>
        <taxon>Bacteroidales</taxon>
        <taxon>Muribaculaceae</taxon>
        <taxon>Duncaniella</taxon>
    </lineage>
</organism>
<dbReference type="SUPFAM" id="SSF53807">
    <property type="entry name" value="Helical backbone' metal receptor"/>
    <property type="match status" value="1"/>
</dbReference>
<gene>
    <name evidence="2" type="ORF">C5O23_06300</name>
</gene>